<dbReference type="InterPro" id="IPR050700">
    <property type="entry name" value="YIM1/Zinc_Alcohol_DH_Fams"/>
</dbReference>
<dbReference type="PANTHER" id="PTHR11695:SF294">
    <property type="entry name" value="RETICULON-4-INTERACTING PROTEIN 1, MITOCHONDRIAL"/>
    <property type="match status" value="1"/>
</dbReference>
<dbReference type="InterPro" id="IPR013154">
    <property type="entry name" value="ADH-like_N"/>
</dbReference>
<dbReference type="Pfam" id="PF13602">
    <property type="entry name" value="ADH_zinc_N_2"/>
    <property type="match status" value="1"/>
</dbReference>
<gene>
    <name evidence="3" type="ORF">GCM10009682_15520</name>
</gene>
<dbReference type="Pfam" id="PF08240">
    <property type="entry name" value="ADH_N"/>
    <property type="match status" value="1"/>
</dbReference>
<reference evidence="3 4" key="1">
    <citation type="journal article" date="2019" name="Int. J. Syst. Evol. Microbiol.">
        <title>The Global Catalogue of Microorganisms (GCM) 10K type strain sequencing project: providing services to taxonomists for standard genome sequencing and annotation.</title>
        <authorList>
            <consortium name="The Broad Institute Genomics Platform"/>
            <consortium name="The Broad Institute Genome Sequencing Center for Infectious Disease"/>
            <person name="Wu L."/>
            <person name="Ma J."/>
        </authorList>
    </citation>
    <scope>NUCLEOTIDE SEQUENCE [LARGE SCALE GENOMIC DNA]</scope>
    <source>
        <strain evidence="3 4">JCM 13250</strain>
    </source>
</reference>
<dbReference type="Proteomes" id="UP001500218">
    <property type="component" value="Unassembled WGS sequence"/>
</dbReference>
<dbReference type="Gene3D" id="3.40.50.720">
    <property type="entry name" value="NAD(P)-binding Rossmann-like Domain"/>
    <property type="match status" value="1"/>
</dbReference>
<accession>A0ABN2LND4</accession>
<dbReference type="InterPro" id="IPR020843">
    <property type="entry name" value="ER"/>
</dbReference>
<keyword evidence="1" id="KW-0560">Oxidoreductase</keyword>
<dbReference type="InterPro" id="IPR036291">
    <property type="entry name" value="NAD(P)-bd_dom_sf"/>
</dbReference>
<sequence>MKAIVQDKYGPPTVLRFDDVATPVPGDDEVLVRVRASSVNARDWHYMRGDPYIMRPSMGLTRPKQRIQGLDFAGVVEAVGAKVTRLRPGDEVYGMSLAAFAEYVCAGPEEVDLKPANLTFEQAAAVPVAAGTALGCLPDVDSGHRVLINGASGGVGTFAVQLARSLGAHVTAVCSARNADQAVSLGADVVVDYAREDFTRGDARYDLVVDLVGNHSLGDLRRALAPDGTVVLSGGGVSTGGSLFGPMGLFIRGALASRVARQKVLAPALKQSRATLATLRTLIEAGRMTPVIDRVYPLSDAAAAIRYLEVDHARAKVVLTV</sequence>
<dbReference type="Gene3D" id="3.90.180.10">
    <property type="entry name" value="Medium-chain alcohol dehydrogenases, catalytic domain"/>
    <property type="match status" value="1"/>
</dbReference>
<dbReference type="RefSeq" id="WP_344127815.1">
    <property type="nucleotide sequence ID" value="NZ_BAAALT010000037.1"/>
</dbReference>
<dbReference type="PANTHER" id="PTHR11695">
    <property type="entry name" value="ALCOHOL DEHYDROGENASE RELATED"/>
    <property type="match status" value="1"/>
</dbReference>
<dbReference type="InterPro" id="IPR011032">
    <property type="entry name" value="GroES-like_sf"/>
</dbReference>
<keyword evidence="4" id="KW-1185">Reference proteome</keyword>
<comment type="caution">
    <text evidence="3">The sequence shown here is derived from an EMBL/GenBank/DDBJ whole genome shotgun (WGS) entry which is preliminary data.</text>
</comment>
<evidence type="ECO:0000313" key="3">
    <source>
        <dbReference type="EMBL" id="GAA1794679.1"/>
    </source>
</evidence>
<dbReference type="EMBL" id="BAAALT010000037">
    <property type="protein sequence ID" value="GAA1794679.1"/>
    <property type="molecule type" value="Genomic_DNA"/>
</dbReference>
<evidence type="ECO:0000313" key="4">
    <source>
        <dbReference type="Proteomes" id="UP001500218"/>
    </source>
</evidence>
<proteinExistence type="predicted"/>
<dbReference type="SUPFAM" id="SSF50129">
    <property type="entry name" value="GroES-like"/>
    <property type="match status" value="1"/>
</dbReference>
<feature type="domain" description="Enoyl reductase (ER)" evidence="2">
    <location>
        <begin position="10"/>
        <end position="319"/>
    </location>
</feature>
<dbReference type="CDD" id="cd08267">
    <property type="entry name" value="MDR1"/>
    <property type="match status" value="1"/>
</dbReference>
<dbReference type="InterPro" id="IPR002364">
    <property type="entry name" value="Quin_OxRdtase/zeta-crystal_CS"/>
</dbReference>
<evidence type="ECO:0000256" key="1">
    <source>
        <dbReference type="ARBA" id="ARBA00023002"/>
    </source>
</evidence>
<name>A0ABN2LND4_9ACTN</name>
<organism evidence="3 4">
    <name type="scientific">Luedemannella flava</name>
    <dbReference type="NCBI Taxonomy" id="349316"/>
    <lineage>
        <taxon>Bacteria</taxon>
        <taxon>Bacillati</taxon>
        <taxon>Actinomycetota</taxon>
        <taxon>Actinomycetes</taxon>
        <taxon>Micromonosporales</taxon>
        <taxon>Micromonosporaceae</taxon>
        <taxon>Luedemannella</taxon>
    </lineage>
</organism>
<dbReference type="PROSITE" id="PS01162">
    <property type="entry name" value="QOR_ZETA_CRYSTAL"/>
    <property type="match status" value="1"/>
</dbReference>
<protein>
    <submittedName>
        <fullName evidence="3">NAD(P)-dependent alcohol dehydrogenase</fullName>
    </submittedName>
</protein>
<evidence type="ECO:0000259" key="2">
    <source>
        <dbReference type="SMART" id="SM00829"/>
    </source>
</evidence>
<dbReference type="SMART" id="SM00829">
    <property type="entry name" value="PKS_ER"/>
    <property type="match status" value="1"/>
</dbReference>
<dbReference type="SUPFAM" id="SSF51735">
    <property type="entry name" value="NAD(P)-binding Rossmann-fold domains"/>
    <property type="match status" value="1"/>
</dbReference>